<feature type="compositionally biased region" description="Low complexity" evidence="5">
    <location>
        <begin position="43"/>
        <end position="52"/>
    </location>
</feature>
<dbReference type="PANTHER" id="PTHR23501">
    <property type="entry name" value="MAJOR FACILITATOR SUPERFAMILY"/>
    <property type="match status" value="1"/>
</dbReference>
<name>A0AAN9YQR3_9PEZI</name>
<feature type="transmembrane region" description="Helical" evidence="6">
    <location>
        <begin position="126"/>
        <end position="145"/>
    </location>
</feature>
<proteinExistence type="predicted"/>
<feature type="transmembrane region" description="Helical" evidence="6">
    <location>
        <begin position="350"/>
        <end position="374"/>
    </location>
</feature>
<dbReference type="InterPro" id="IPR020846">
    <property type="entry name" value="MFS_dom"/>
</dbReference>
<evidence type="ECO:0000313" key="9">
    <source>
        <dbReference type="Proteomes" id="UP001320420"/>
    </source>
</evidence>
<dbReference type="InterPro" id="IPR036259">
    <property type="entry name" value="MFS_trans_sf"/>
</dbReference>
<keyword evidence="4 6" id="KW-0472">Membrane</keyword>
<keyword evidence="2 6" id="KW-0812">Transmembrane</keyword>
<dbReference type="InterPro" id="IPR011701">
    <property type="entry name" value="MFS"/>
</dbReference>
<feature type="region of interest" description="Disordered" evidence="5">
    <location>
        <begin position="1"/>
        <end position="58"/>
    </location>
</feature>
<dbReference type="GO" id="GO:0000329">
    <property type="term" value="C:fungal-type vacuole membrane"/>
    <property type="evidence" value="ECO:0007669"/>
    <property type="project" value="TreeGrafter"/>
</dbReference>
<feature type="transmembrane region" description="Helical" evidence="6">
    <location>
        <begin position="248"/>
        <end position="267"/>
    </location>
</feature>
<gene>
    <name evidence="8" type="ORF">SLS62_007482</name>
</gene>
<dbReference type="PRINTS" id="PR01036">
    <property type="entry name" value="TCRTETB"/>
</dbReference>
<feature type="domain" description="Major facilitator superfamily (MFS) profile" evidence="7">
    <location>
        <begin position="58"/>
        <end position="512"/>
    </location>
</feature>
<keyword evidence="9" id="KW-1185">Reference proteome</keyword>
<dbReference type="SUPFAM" id="SSF103473">
    <property type="entry name" value="MFS general substrate transporter"/>
    <property type="match status" value="1"/>
</dbReference>
<feature type="transmembrane region" description="Helical" evidence="6">
    <location>
        <begin position="418"/>
        <end position="440"/>
    </location>
</feature>
<evidence type="ECO:0000256" key="2">
    <source>
        <dbReference type="ARBA" id="ARBA00022692"/>
    </source>
</evidence>
<protein>
    <recommendedName>
        <fullName evidence="7">Major facilitator superfamily (MFS) profile domain-containing protein</fullName>
    </recommendedName>
</protein>
<dbReference type="Gene3D" id="1.20.1250.20">
    <property type="entry name" value="MFS general substrate transporter like domains"/>
    <property type="match status" value="1"/>
</dbReference>
<reference evidence="8 9" key="1">
    <citation type="submission" date="2024-02" db="EMBL/GenBank/DDBJ databases">
        <title>De novo assembly and annotation of 12 fungi associated with fruit tree decline syndrome in Ontario, Canada.</title>
        <authorList>
            <person name="Sulman M."/>
            <person name="Ellouze W."/>
            <person name="Ilyukhin E."/>
        </authorList>
    </citation>
    <scope>NUCLEOTIDE SEQUENCE [LARGE SCALE GENOMIC DNA]</scope>
    <source>
        <strain evidence="8 9">M11/M66-122</strain>
    </source>
</reference>
<sequence length="512" mass="54502">MTGIQAVHDMGDSSDCEPGETTRLIQHEDSTDTISVDSRRSSRVTGFSGSSSPQPCDDAQPSKVNIFLAAADQTIVIASFSRIGSDLNAFNSTSWIALGYYLTLSAFQPLYGRLSGIFGRRECLQLAYVIFGTGCLFCGMSRTIWQLFAARLWQGVGGGGMTTVVSILLSDVVSIEDRGLWQGVINIIYATGAGLGGPIGGAFADSQWGWRWSFYVQVPLCVVAFFSVQKVLGSSVRHGTVSQQLARIDFMGACSLLAAVMTLLFGLDQAGDVGWNNPAVYGCLSMFPVLATIFVYIETKIASEPFIPTDLVTKRSILPSLLSSFSAFGANVSHVYFLSMYYQVSGAIPALTASLLLLSGTISEVIATLVCGFLLKKSASLYWTNLAGYTMLAAGNVMIALCASFVKTTFLGLVVGNAVAHIGSGFGIITTLINLMASSTSSTQAFAISSSYLFRTLGAISGVSITSLIIQDSLRSILHDRLGGNDNIDQIVEGVRKSLEYLADLDPALVVV</sequence>
<accession>A0AAN9YQR3</accession>
<feature type="transmembrane region" description="Helical" evidence="6">
    <location>
        <begin position="151"/>
        <end position="172"/>
    </location>
</feature>
<dbReference type="Proteomes" id="UP001320420">
    <property type="component" value="Unassembled WGS sequence"/>
</dbReference>
<evidence type="ECO:0000256" key="1">
    <source>
        <dbReference type="ARBA" id="ARBA00004141"/>
    </source>
</evidence>
<dbReference type="AlphaFoldDB" id="A0AAN9YQR3"/>
<organism evidence="8 9">
    <name type="scientific">Diatrype stigma</name>
    <dbReference type="NCBI Taxonomy" id="117547"/>
    <lineage>
        <taxon>Eukaryota</taxon>
        <taxon>Fungi</taxon>
        <taxon>Dikarya</taxon>
        <taxon>Ascomycota</taxon>
        <taxon>Pezizomycotina</taxon>
        <taxon>Sordariomycetes</taxon>
        <taxon>Xylariomycetidae</taxon>
        <taxon>Xylariales</taxon>
        <taxon>Diatrypaceae</taxon>
        <taxon>Diatrype</taxon>
    </lineage>
</organism>
<keyword evidence="3 6" id="KW-1133">Transmembrane helix</keyword>
<comment type="caution">
    <text evidence="8">The sequence shown here is derived from an EMBL/GenBank/DDBJ whole genome shotgun (WGS) entry which is preliminary data.</text>
</comment>
<feature type="transmembrane region" description="Helical" evidence="6">
    <location>
        <begin position="452"/>
        <end position="470"/>
    </location>
</feature>
<evidence type="ECO:0000256" key="5">
    <source>
        <dbReference type="SAM" id="MobiDB-lite"/>
    </source>
</evidence>
<feature type="transmembrane region" description="Helical" evidence="6">
    <location>
        <begin position="317"/>
        <end position="338"/>
    </location>
</feature>
<evidence type="ECO:0000256" key="4">
    <source>
        <dbReference type="ARBA" id="ARBA00023136"/>
    </source>
</evidence>
<feature type="transmembrane region" description="Helical" evidence="6">
    <location>
        <begin position="279"/>
        <end position="297"/>
    </location>
</feature>
<evidence type="ECO:0000256" key="3">
    <source>
        <dbReference type="ARBA" id="ARBA00022989"/>
    </source>
</evidence>
<dbReference type="PROSITE" id="PS50850">
    <property type="entry name" value="MFS"/>
    <property type="match status" value="1"/>
</dbReference>
<evidence type="ECO:0000259" key="7">
    <source>
        <dbReference type="PROSITE" id="PS50850"/>
    </source>
</evidence>
<evidence type="ECO:0000256" key="6">
    <source>
        <dbReference type="SAM" id="Phobius"/>
    </source>
</evidence>
<comment type="subcellular location">
    <subcellularLocation>
        <location evidence="1">Membrane</location>
        <topology evidence="1">Multi-pass membrane protein</topology>
    </subcellularLocation>
</comment>
<evidence type="ECO:0000313" key="8">
    <source>
        <dbReference type="EMBL" id="KAK7750635.1"/>
    </source>
</evidence>
<dbReference type="GO" id="GO:0015174">
    <property type="term" value="F:basic amino acid transmembrane transporter activity"/>
    <property type="evidence" value="ECO:0007669"/>
    <property type="project" value="TreeGrafter"/>
</dbReference>
<dbReference type="Pfam" id="PF07690">
    <property type="entry name" value="MFS_1"/>
    <property type="match status" value="1"/>
</dbReference>
<feature type="transmembrane region" description="Helical" evidence="6">
    <location>
        <begin position="210"/>
        <end position="228"/>
    </location>
</feature>
<feature type="transmembrane region" description="Helical" evidence="6">
    <location>
        <begin position="386"/>
        <end position="406"/>
    </location>
</feature>
<feature type="transmembrane region" description="Helical" evidence="6">
    <location>
        <begin position="184"/>
        <end position="204"/>
    </location>
</feature>
<dbReference type="EMBL" id="JAKJXP020000061">
    <property type="protein sequence ID" value="KAK7750635.1"/>
    <property type="molecule type" value="Genomic_DNA"/>
</dbReference>
<dbReference type="PANTHER" id="PTHR23501:SF84">
    <property type="entry name" value="VACUOLAR MEMBRANE AMINO ACID UPTAKE TRANSPORTER FNX2"/>
    <property type="match status" value="1"/>
</dbReference>